<evidence type="ECO:0000256" key="7">
    <source>
        <dbReference type="ARBA" id="ARBA00023159"/>
    </source>
</evidence>
<evidence type="ECO:0000313" key="12">
    <source>
        <dbReference type="Proteomes" id="UP000035704"/>
    </source>
</evidence>
<dbReference type="OrthoDB" id="9759232at2"/>
<dbReference type="GO" id="GO:0003700">
    <property type="term" value="F:DNA-binding transcription factor activity"/>
    <property type="evidence" value="ECO:0007669"/>
    <property type="project" value="InterPro"/>
</dbReference>
<dbReference type="Pfam" id="PF20714">
    <property type="entry name" value="HTH_64"/>
    <property type="match status" value="1"/>
</dbReference>
<evidence type="ECO:0000256" key="6">
    <source>
        <dbReference type="ARBA" id="ARBA00023125"/>
    </source>
</evidence>
<evidence type="ECO:0000256" key="5">
    <source>
        <dbReference type="ARBA" id="ARBA00023015"/>
    </source>
</evidence>
<sequence length="223" mass="25342">MLKVLIVDDDPMVADINKKFVETVRDFQVVGTASNGEIALQLIKSLNPHLVILDIYMPKINGLALLRSIRKEGISVDVILVTAAKDTPSIEEAFQWGIVDYLVKPFELHRFKAALEGYKNRKFNFIKKEEINQEDIDKLIWGKKETLASSYDKGIQEKTMEKIKSYMAGETTAKSAQEVADALGLTRVTVRRYLEYLTEIGEAEVEVLYGTVGRPQHLYIYKK</sequence>
<name>A0A0D8IC69_9CLOT</name>
<evidence type="ECO:0000313" key="11">
    <source>
        <dbReference type="EMBL" id="AKL96816.1"/>
    </source>
</evidence>
<dbReference type="CDD" id="cd19925">
    <property type="entry name" value="REC_citrate_TCS"/>
    <property type="match status" value="1"/>
</dbReference>
<dbReference type="GO" id="GO:0000156">
    <property type="term" value="F:phosphorelay response regulator activity"/>
    <property type="evidence" value="ECO:0007669"/>
    <property type="project" value="TreeGrafter"/>
</dbReference>
<dbReference type="GO" id="GO:0005737">
    <property type="term" value="C:cytoplasm"/>
    <property type="evidence" value="ECO:0007669"/>
    <property type="project" value="UniProtKB-SubCell"/>
</dbReference>
<comment type="subcellular location">
    <subcellularLocation>
        <location evidence="1 10">Cytoplasm</location>
    </subcellularLocation>
</comment>
<dbReference type="RefSeq" id="WP_044824242.1">
    <property type="nucleotide sequence ID" value="NZ_CP009687.1"/>
</dbReference>
<dbReference type="PANTHER" id="PTHR45526">
    <property type="entry name" value="TRANSCRIPTIONAL REGULATORY PROTEIN DPIA"/>
    <property type="match status" value="1"/>
</dbReference>
<dbReference type="PATRIC" id="fig|84022.5.peg.3564"/>
<dbReference type="InterPro" id="IPR048714">
    <property type="entry name" value="DpiA-like_HTH"/>
</dbReference>
<gene>
    <name evidence="11" type="ORF">CACET_c33730</name>
</gene>
<dbReference type="InterPro" id="IPR051271">
    <property type="entry name" value="2C-system_Tx_regulators"/>
</dbReference>
<protein>
    <recommendedName>
        <fullName evidence="10">Transcriptional regulatory protein</fullName>
    </recommendedName>
</protein>
<evidence type="ECO:0000256" key="10">
    <source>
        <dbReference type="PIRNR" id="PIRNR006171"/>
    </source>
</evidence>
<dbReference type="STRING" id="84022.CACET_c33730"/>
<keyword evidence="8 10" id="KW-0804">Transcription</keyword>
<evidence type="ECO:0000256" key="2">
    <source>
        <dbReference type="ARBA" id="ARBA00022490"/>
    </source>
</evidence>
<dbReference type="SUPFAM" id="SSF52172">
    <property type="entry name" value="CheY-like"/>
    <property type="match status" value="1"/>
</dbReference>
<dbReference type="AlphaFoldDB" id="A0A0D8IC69"/>
<evidence type="ECO:0000256" key="8">
    <source>
        <dbReference type="ARBA" id="ARBA00023163"/>
    </source>
</evidence>
<dbReference type="Gene3D" id="3.40.50.2300">
    <property type="match status" value="1"/>
</dbReference>
<accession>A0A0D8IC69</accession>
<keyword evidence="4 10" id="KW-0902">Two-component regulatory system</keyword>
<reference evidence="11 12" key="1">
    <citation type="submission" date="2014-10" db="EMBL/GenBank/DDBJ databases">
        <title>Genome sequence of Clostridium aceticum DSM 1496.</title>
        <authorList>
            <person name="Poehlein A."/>
            <person name="Schiel-Bengelsdorf B."/>
            <person name="Gottschalk G."/>
            <person name="Duerre P."/>
            <person name="Daniel R."/>
        </authorList>
    </citation>
    <scope>NUCLEOTIDE SEQUENCE [LARGE SCALE GENOMIC DNA]</scope>
    <source>
        <strain evidence="11 12">DSM 1496</strain>
    </source>
</reference>
<dbReference type="InterPro" id="IPR001789">
    <property type="entry name" value="Sig_transdc_resp-reg_receiver"/>
</dbReference>
<dbReference type="InterPro" id="IPR011006">
    <property type="entry name" value="CheY-like_superfamily"/>
</dbReference>
<keyword evidence="7 10" id="KW-0010">Activator</keyword>
<comment type="function">
    <text evidence="9">May play the central regulatory role in sporulation. It may be an element of the effector pathway responsible for the activation of sporulation genes in response to nutritional stress. Spo0A may act in concert with spo0H (a sigma factor) to control the expression of some genes that are critical to the sporulation process.</text>
</comment>
<dbReference type="PANTHER" id="PTHR45526:SF1">
    <property type="entry name" value="TRANSCRIPTIONAL REGULATORY PROTEIN DCUR-RELATED"/>
    <property type="match status" value="1"/>
</dbReference>
<evidence type="ECO:0000256" key="4">
    <source>
        <dbReference type="ARBA" id="ARBA00023012"/>
    </source>
</evidence>
<dbReference type="SMART" id="SM00448">
    <property type="entry name" value="REC"/>
    <property type="match status" value="1"/>
</dbReference>
<evidence type="ECO:0000256" key="9">
    <source>
        <dbReference type="ARBA" id="ARBA00024867"/>
    </source>
</evidence>
<proteinExistence type="predicted"/>
<keyword evidence="6 10" id="KW-0238">DNA-binding</keyword>
<organism evidence="11 12">
    <name type="scientific">Clostridium aceticum</name>
    <dbReference type="NCBI Taxonomy" id="84022"/>
    <lineage>
        <taxon>Bacteria</taxon>
        <taxon>Bacillati</taxon>
        <taxon>Bacillota</taxon>
        <taxon>Clostridia</taxon>
        <taxon>Eubacteriales</taxon>
        <taxon>Clostridiaceae</taxon>
        <taxon>Clostridium</taxon>
    </lineage>
</organism>
<dbReference type="PROSITE" id="PS50110">
    <property type="entry name" value="RESPONSE_REGULATORY"/>
    <property type="match status" value="1"/>
</dbReference>
<dbReference type="GO" id="GO:0003677">
    <property type="term" value="F:DNA binding"/>
    <property type="evidence" value="ECO:0007669"/>
    <property type="project" value="UniProtKB-KW"/>
</dbReference>
<dbReference type="KEGG" id="cace:CACET_c33730"/>
<keyword evidence="12" id="KW-1185">Reference proteome</keyword>
<keyword evidence="2 10" id="KW-0963">Cytoplasm</keyword>
<evidence type="ECO:0000256" key="3">
    <source>
        <dbReference type="ARBA" id="ARBA00022553"/>
    </source>
</evidence>
<dbReference type="InterPro" id="IPR024187">
    <property type="entry name" value="Sig_transdc_resp-reg_cit/mal"/>
</dbReference>
<evidence type="ECO:0000256" key="1">
    <source>
        <dbReference type="ARBA" id="ARBA00004496"/>
    </source>
</evidence>
<dbReference type="EMBL" id="CP009687">
    <property type="protein sequence ID" value="AKL96816.1"/>
    <property type="molecule type" value="Genomic_DNA"/>
</dbReference>
<keyword evidence="3" id="KW-0597">Phosphoprotein</keyword>
<dbReference type="Proteomes" id="UP000035704">
    <property type="component" value="Chromosome"/>
</dbReference>
<dbReference type="PIRSF" id="PIRSF006171">
    <property type="entry name" value="RR_citrat_malat"/>
    <property type="match status" value="1"/>
</dbReference>
<keyword evidence="5 10" id="KW-0805">Transcription regulation</keyword>
<dbReference type="Pfam" id="PF00072">
    <property type="entry name" value="Response_reg"/>
    <property type="match status" value="1"/>
</dbReference>